<comment type="catalytic activity">
    <reaction evidence="13">
        <text>L-tyrosyl-[protein] + ATP = O-phospho-L-tyrosyl-[protein] + ADP + H(+)</text>
        <dbReference type="Rhea" id="RHEA:10596"/>
        <dbReference type="Rhea" id="RHEA-COMP:10136"/>
        <dbReference type="Rhea" id="RHEA-COMP:20101"/>
        <dbReference type="ChEBI" id="CHEBI:15378"/>
        <dbReference type="ChEBI" id="CHEBI:30616"/>
        <dbReference type="ChEBI" id="CHEBI:46858"/>
        <dbReference type="ChEBI" id="CHEBI:61978"/>
        <dbReference type="ChEBI" id="CHEBI:456216"/>
    </reaction>
</comment>
<gene>
    <name evidence="19" type="ORF">CWE25_12795</name>
</gene>
<dbReference type="SUPFAM" id="SSF52540">
    <property type="entry name" value="P-loop containing nucleoside triphosphate hydrolases"/>
    <property type="match status" value="1"/>
</dbReference>
<feature type="transmembrane region" description="Helical" evidence="15">
    <location>
        <begin position="36"/>
        <end position="55"/>
    </location>
</feature>
<feature type="domain" description="Polysaccharide chain length determinant N-terminal" evidence="16">
    <location>
        <begin position="20"/>
        <end position="112"/>
    </location>
</feature>
<evidence type="ECO:0000256" key="1">
    <source>
        <dbReference type="ARBA" id="ARBA00004429"/>
    </source>
</evidence>
<evidence type="ECO:0000256" key="4">
    <source>
        <dbReference type="ARBA" id="ARBA00022519"/>
    </source>
</evidence>
<dbReference type="CDD" id="cd05387">
    <property type="entry name" value="BY-kinase"/>
    <property type="match status" value="1"/>
</dbReference>
<keyword evidence="5 19" id="KW-0808">Transferase</keyword>
<evidence type="ECO:0000256" key="11">
    <source>
        <dbReference type="ARBA" id="ARBA00023136"/>
    </source>
</evidence>
<dbReference type="InterPro" id="IPR025669">
    <property type="entry name" value="AAA_dom"/>
</dbReference>
<feature type="coiled-coil region" evidence="14">
    <location>
        <begin position="372"/>
        <end position="402"/>
    </location>
</feature>
<keyword evidence="11 15" id="KW-0472">Membrane</keyword>
<dbReference type="Pfam" id="PF23607">
    <property type="entry name" value="WZC_N"/>
    <property type="match status" value="1"/>
</dbReference>
<comment type="similarity">
    <text evidence="2">Belongs to the etk/wzc family.</text>
</comment>
<dbReference type="PANTHER" id="PTHR32309">
    <property type="entry name" value="TYROSINE-PROTEIN KINASE"/>
    <property type="match status" value="1"/>
</dbReference>
<accession>A0A432XN65</accession>
<dbReference type="InterPro" id="IPR003856">
    <property type="entry name" value="LPS_length_determ_N"/>
</dbReference>
<evidence type="ECO:0000256" key="9">
    <source>
        <dbReference type="ARBA" id="ARBA00022840"/>
    </source>
</evidence>
<comment type="subcellular location">
    <subcellularLocation>
        <location evidence="1">Cell inner membrane</location>
        <topology evidence="1">Multi-pass membrane protein</topology>
    </subcellularLocation>
</comment>
<evidence type="ECO:0000256" key="3">
    <source>
        <dbReference type="ARBA" id="ARBA00022475"/>
    </source>
</evidence>
<keyword evidence="3" id="KW-1003">Cell membrane</keyword>
<dbReference type="OrthoDB" id="9775724at2"/>
<dbReference type="PANTHER" id="PTHR32309:SF32">
    <property type="entry name" value="TYROSINE-PROTEIN KINASE ETK-RELATED"/>
    <property type="match status" value="1"/>
</dbReference>
<dbReference type="RefSeq" id="WP_110576362.1">
    <property type="nucleotide sequence ID" value="NZ_PIPV01000016.1"/>
</dbReference>
<dbReference type="GO" id="GO:0005524">
    <property type="term" value="F:ATP binding"/>
    <property type="evidence" value="ECO:0007669"/>
    <property type="project" value="UniProtKB-KW"/>
</dbReference>
<dbReference type="EC" id="2.7.10.2" evidence="19"/>
<keyword evidence="6 15" id="KW-0812">Transmembrane</keyword>
<keyword evidence="12" id="KW-0829">Tyrosine-protein kinase</keyword>
<evidence type="ECO:0000256" key="2">
    <source>
        <dbReference type="ARBA" id="ARBA00008883"/>
    </source>
</evidence>
<evidence type="ECO:0000313" key="19">
    <source>
        <dbReference type="EMBL" id="RUO50091.1"/>
    </source>
</evidence>
<dbReference type="InterPro" id="IPR005702">
    <property type="entry name" value="Wzc-like_C"/>
</dbReference>
<evidence type="ECO:0000256" key="14">
    <source>
        <dbReference type="SAM" id="Coils"/>
    </source>
</evidence>
<evidence type="ECO:0000259" key="17">
    <source>
        <dbReference type="Pfam" id="PF13614"/>
    </source>
</evidence>
<dbReference type="NCBIfam" id="TIGR01007">
    <property type="entry name" value="eps_fam"/>
    <property type="match status" value="1"/>
</dbReference>
<feature type="coiled-coil region" evidence="14">
    <location>
        <begin position="286"/>
        <end position="327"/>
    </location>
</feature>
<dbReference type="Pfam" id="PF13807">
    <property type="entry name" value="GNVR"/>
    <property type="match status" value="1"/>
</dbReference>
<dbReference type="AlphaFoldDB" id="A0A432XN65"/>
<evidence type="ECO:0000256" key="5">
    <source>
        <dbReference type="ARBA" id="ARBA00022679"/>
    </source>
</evidence>
<name>A0A432XN65_9GAMM</name>
<dbReference type="Proteomes" id="UP000287330">
    <property type="component" value="Unassembled WGS sequence"/>
</dbReference>
<proteinExistence type="inferred from homology"/>
<dbReference type="GO" id="GO:0004715">
    <property type="term" value="F:non-membrane spanning protein tyrosine kinase activity"/>
    <property type="evidence" value="ECO:0007669"/>
    <property type="project" value="UniProtKB-EC"/>
</dbReference>
<evidence type="ECO:0000256" key="12">
    <source>
        <dbReference type="ARBA" id="ARBA00023137"/>
    </source>
</evidence>
<protein>
    <submittedName>
        <fullName evidence="19">Tyrosine-protein kinase</fullName>
        <ecNumber evidence="19">2.7.10.2</ecNumber>
    </submittedName>
</protein>
<evidence type="ECO:0000256" key="6">
    <source>
        <dbReference type="ARBA" id="ARBA00022692"/>
    </source>
</evidence>
<dbReference type="EMBL" id="PIPV01000016">
    <property type="protein sequence ID" value="RUO50091.1"/>
    <property type="molecule type" value="Genomic_DNA"/>
</dbReference>
<evidence type="ECO:0000259" key="16">
    <source>
        <dbReference type="Pfam" id="PF02706"/>
    </source>
</evidence>
<keyword evidence="8 19" id="KW-0418">Kinase</keyword>
<dbReference type="InterPro" id="IPR050445">
    <property type="entry name" value="Bact_polysacc_biosynth/exp"/>
</dbReference>
<feature type="transmembrane region" description="Helical" evidence="15">
    <location>
        <begin position="457"/>
        <end position="480"/>
    </location>
</feature>
<evidence type="ECO:0000256" key="15">
    <source>
        <dbReference type="SAM" id="Phobius"/>
    </source>
</evidence>
<keyword evidence="20" id="KW-1185">Reference proteome</keyword>
<evidence type="ECO:0000256" key="13">
    <source>
        <dbReference type="ARBA" id="ARBA00053015"/>
    </source>
</evidence>
<dbReference type="InterPro" id="IPR032807">
    <property type="entry name" value="GNVR"/>
</dbReference>
<evidence type="ECO:0000313" key="20">
    <source>
        <dbReference type="Proteomes" id="UP000287330"/>
    </source>
</evidence>
<feature type="domain" description="Tyrosine-protein kinase G-rich" evidence="18">
    <location>
        <begin position="398"/>
        <end position="479"/>
    </location>
</feature>
<keyword evidence="10 15" id="KW-1133">Transmembrane helix</keyword>
<organism evidence="19 20">
    <name type="scientific">Idiomarina fontislapidosi</name>
    <dbReference type="NCBI Taxonomy" id="263723"/>
    <lineage>
        <taxon>Bacteria</taxon>
        <taxon>Pseudomonadati</taxon>
        <taxon>Pseudomonadota</taxon>
        <taxon>Gammaproteobacteria</taxon>
        <taxon>Alteromonadales</taxon>
        <taxon>Idiomarinaceae</taxon>
        <taxon>Idiomarina</taxon>
    </lineage>
</organism>
<comment type="caution">
    <text evidence="19">The sequence shown here is derived from an EMBL/GenBank/DDBJ whole genome shotgun (WGS) entry which is preliminary data.</text>
</comment>
<reference evidence="20" key="1">
    <citation type="journal article" date="2018" name="Front. Microbiol.">
        <title>Genome-Based Analysis Reveals the Taxonomy and Diversity of the Family Idiomarinaceae.</title>
        <authorList>
            <person name="Liu Y."/>
            <person name="Lai Q."/>
            <person name="Shao Z."/>
        </authorList>
    </citation>
    <scope>NUCLEOTIDE SEQUENCE [LARGE SCALE GENOMIC DNA]</scope>
    <source>
        <strain evidence="20">F23</strain>
    </source>
</reference>
<evidence type="ECO:0000256" key="10">
    <source>
        <dbReference type="ARBA" id="ARBA00022989"/>
    </source>
</evidence>
<keyword evidence="9" id="KW-0067">ATP-binding</keyword>
<sequence length="757" mass="83498">MTDVNNKPQPQAQTANSNEDEIDLGRLFGLLLDAKWTIIGITLVAMLCGVAYALLATPVYKADALLQVEKKSSGMPALGGDMAEMFAQESEAETEIQIMKSRMVIGAVVDQLDLTIIAQPDYAPIIGNFLARRAEQKDQIKIAELRVPAYATGKALTLVVDGADSGVFGTDSRAKGASYDASDDVGRAFGATFELIYDDKVVLSGNVGSTEQSGGWLLNITDVTTPNTNSFTLVKTSRLSAINHWTSQLSVSEQGKQSGILSASIQHTNAPLAQQVLDGIAKEYMLQNIRRNAAEAQNSLEFIEKQLPNLKSELTAAEEKLNQYRLKSQSVDLSMETEGLLKQVVEYEKRLNELSFKEAELARLYTQQHPQYQALLEQKQRLQNEQAELMAEIEELPETQQEVLRLTRDVEVNQEIYLQLLNRMQELNVMKAGTVGNVRILDDAVIQPQPVAPKKPLIVVLATMLGGMLAVGLVFVRAAFNRGIESPEQLEDVGIPVYASVPRSETQEKLEAKLEKHLKRRKKGKDEEHLPLLAQSEPTDLSIEALRGLRTSLHFAMLEAKNNILMISGPSPAVGKSFITANLAAVLAQSGKKVLAIDTDLRRGYLHNLLHVDNDNGLSQYLSNQCDEASLIKQTHVANLDTINRGMAPPNPSELLMHPRFEELLNSLSKQYDYVLCDTPPILAVTDAAIVGRYAGTNMLVTRYGRNPVREVEATIKRFAQNGVEIKGAVLNSVERKPSSYYGYGYGYGYGYEYKSK</sequence>
<feature type="domain" description="AAA" evidence="17">
    <location>
        <begin position="574"/>
        <end position="686"/>
    </location>
</feature>
<dbReference type="Gene3D" id="3.40.50.300">
    <property type="entry name" value="P-loop containing nucleotide triphosphate hydrolases"/>
    <property type="match status" value="1"/>
</dbReference>
<dbReference type="Pfam" id="PF02706">
    <property type="entry name" value="Wzz"/>
    <property type="match status" value="1"/>
</dbReference>
<evidence type="ECO:0000259" key="18">
    <source>
        <dbReference type="Pfam" id="PF13807"/>
    </source>
</evidence>
<dbReference type="GO" id="GO:0005886">
    <property type="term" value="C:plasma membrane"/>
    <property type="evidence" value="ECO:0007669"/>
    <property type="project" value="UniProtKB-SubCell"/>
</dbReference>
<evidence type="ECO:0000256" key="8">
    <source>
        <dbReference type="ARBA" id="ARBA00022777"/>
    </source>
</evidence>
<keyword evidence="14" id="KW-0175">Coiled coil</keyword>
<dbReference type="FunFam" id="3.40.50.300:FF:000527">
    <property type="entry name" value="Tyrosine-protein kinase etk"/>
    <property type="match status" value="1"/>
</dbReference>
<dbReference type="Pfam" id="PF13614">
    <property type="entry name" value="AAA_31"/>
    <property type="match status" value="1"/>
</dbReference>
<dbReference type="GO" id="GO:0042802">
    <property type="term" value="F:identical protein binding"/>
    <property type="evidence" value="ECO:0007669"/>
    <property type="project" value="UniProtKB-ARBA"/>
</dbReference>
<evidence type="ECO:0000256" key="7">
    <source>
        <dbReference type="ARBA" id="ARBA00022741"/>
    </source>
</evidence>
<keyword evidence="7" id="KW-0547">Nucleotide-binding</keyword>
<keyword evidence="4" id="KW-0997">Cell inner membrane</keyword>
<dbReference type="InterPro" id="IPR027417">
    <property type="entry name" value="P-loop_NTPase"/>
</dbReference>